<dbReference type="EMBL" id="AP024601">
    <property type="protein sequence ID" value="BCU82276.1"/>
    <property type="molecule type" value="Genomic_DNA"/>
</dbReference>
<dbReference type="Gene3D" id="3.40.250.10">
    <property type="entry name" value="Rhodanese-like domain"/>
    <property type="match status" value="1"/>
</dbReference>
<organism evidence="2 3">
    <name type="scientific">Polycladomyces abyssicola</name>
    <dbReference type="NCBI Taxonomy" id="1125966"/>
    <lineage>
        <taxon>Bacteria</taxon>
        <taxon>Bacillati</taxon>
        <taxon>Bacillota</taxon>
        <taxon>Bacilli</taxon>
        <taxon>Bacillales</taxon>
        <taxon>Thermoactinomycetaceae</taxon>
        <taxon>Polycladomyces</taxon>
    </lineage>
</organism>
<dbReference type="RefSeq" id="WP_212772629.1">
    <property type="nucleotide sequence ID" value="NZ_AP024601.1"/>
</dbReference>
<dbReference type="CDD" id="cd00158">
    <property type="entry name" value="RHOD"/>
    <property type="match status" value="1"/>
</dbReference>
<evidence type="ECO:0000259" key="1">
    <source>
        <dbReference type="PROSITE" id="PS50206"/>
    </source>
</evidence>
<dbReference type="SUPFAM" id="SSF52821">
    <property type="entry name" value="Rhodanese/Cell cycle control phosphatase"/>
    <property type="match status" value="1"/>
</dbReference>
<dbReference type="GO" id="GO:0004792">
    <property type="term" value="F:thiosulfate-cyanide sulfurtransferase activity"/>
    <property type="evidence" value="ECO:0007669"/>
    <property type="project" value="InterPro"/>
</dbReference>
<dbReference type="InterPro" id="IPR036873">
    <property type="entry name" value="Rhodanese-like_dom_sf"/>
</dbReference>
<dbReference type="AlphaFoldDB" id="A0A8D5ZPD9"/>
<dbReference type="PANTHER" id="PTHR43031:SF1">
    <property type="entry name" value="PYRIDINE NUCLEOTIDE-DISULPHIDE OXIDOREDUCTASE"/>
    <property type="match status" value="1"/>
</dbReference>
<dbReference type="PROSITE" id="PS00380">
    <property type="entry name" value="RHODANESE_1"/>
    <property type="match status" value="1"/>
</dbReference>
<gene>
    <name evidence="2" type="ORF">JIR001_20590</name>
</gene>
<dbReference type="PROSITE" id="PS50206">
    <property type="entry name" value="RHODANESE_3"/>
    <property type="match status" value="1"/>
</dbReference>
<keyword evidence="3" id="KW-1185">Reference proteome</keyword>
<dbReference type="Pfam" id="PF00581">
    <property type="entry name" value="Rhodanese"/>
    <property type="match status" value="1"/>
</dbReference>
<reference evidence="2" key="1">
    <citation type="journal article" date="2013" name="Int. J. Syst. Evol. Microbiol.">
        <title>Polycladomyces abyssicola gen. nov., sp. nov., a thermophilic filamentous bacterium isolated from hemipelagic sediment.</title>
        <authorList>
            <person name="Tsubouchi T."/>
            <person name="Shimane Y."/>
            <person name="Mori K."/>
            <person name="Usui K."/>
            <person name="Hiraki T."/>
            <person name="Tame A."/>
            <person name="Uematsu K."/>
            <person name="Maruyama T."/>
            <person name="Hatada Y."/>
        </authorList>
    </citation>
    <scope>NUCLEOTIDE SEQUENCE</scope>
    <source>
        <strain evidence="2">JIR-001</strain>
    </source>
</reference>
<dbReference type="Proteomes" id="UP000677436">
    <property type="component" value="Chromosome"/>
</dbReference>
<dbReference type="PANTHER" id="PTHR43031">
    <property type="entry name" value="FAD-DEPENDENT OXIDOREDUCTASE"/>
    <property type="match status" value="1"/>
</dbReference>
<dbReference type="InterPro" id="IPR001307">
    <property type="entry name" value="Thiosulphate_STrfase_CS"/>
</dbReference>
<protein>
    <recommendedName>
        <fullName evidence="1">Rhodanese domain-containing protein</fullName>
    </recommendedName>
</protein>
<accession>A0A8D5ZPD9</accession>
<sequence length="109" mass="12464">MSEKVYQDIAAEELSQTFAREKERFVVVDVRTDEEFQSGHIPGAIHIPHDEMEERAHELESVKDRDILLVCRSGRRSVIAAHVLADKGFRRLFNLEGGMLEWTGPVTTE</sequence>
<dbReference type="InterPro" id="IPR001763">
    <property type="entry name" value="Rhodanese-like_dom"/>
</dbReference>
<reference evidence="2" key="2">
    <citation type="journal article" date="2021" name="Microbiol. Resour. Announc.">
        <title>Complete Genome Sequence of Polycladomyces abyssicola JIR-001T, Isolated from Hemipelagic Sediment in Deep Seawater.</title>
        <authorList>
            <person name="Tsubouchi T."/>
            <person name="Kaneko Y."/>
        </authorList>
    </citation>
    <scope>NUCLEOTIDE SEQUENCE</scope>
    <source>
        <strain evidence="2">JIR-001</strain>
    </source>
</reference>
<dbReference type="SMART" id="SM00450">
    <property type="entry name" value="RHOD"/>
    <property type="match status" value="1"/>
</dbReference>
<feature type="domain" description="Rhodanese" evidence="1">
    <location>
        <begin position="21"/>
        <end position="108"/>
    </location>
</feature>
<evidence type="ECO:0000313" key="2">
    <source>
        <dbReference type="EMBL" id="BCU82276.1"/>
    </source>
</evidence>
<dbReference type="InterPro" id="IPR050229">
    <property type="entry name" value="GlpE_sulfurtransferase"/>
</dbReference>
<name>A0A8D5ZPD9_9BACL</name>
<proteinExistence type="predicted"/>
<dbReference type="KEGG" id="pabs:JIR001_20590"/>
<evidence type="ECO:0000313" key="3">
    <source>
        <dbReference type="Proteomes" id="UP000677436"/>
    </source>
</evidence>